<gene>
    <name evidence="2" type="ORF">BN946_scf184940.g42</name>
</gene>
<name>A0A060SC15_PYCCI</name>
<dbReference type="HOGENOM" id="CLU_940545_0_0_1"/>
<evidence type="ECO:0000313" key="3">
    <source>
        <dbReference type="Proteomes" id="UP000029665"/>
    </source>
</evidence>
<comment type="caution">
    <text evidence="2">The sequence shown here is derived from an EMBL/GenBank/DDBJ whole genome shotgun (WGS) entry which is preliminary data.</text>
</comment>
<dbReference type="Proteomes" id="UP000029665">
    <property type="component" value="Unassembled WGS sequence"/>
</dbReference>
<protein>
    <submittedName>
        <fullName evidence="2">Uncharacterized protein</fullName>
    </submittedName>
</protein>
<dbReference type="AlphaFoldDB" id="A0A060SC15"/>
<dbReference type="OrthoDB" id="3005905at2759"/>
<dbReference type="EMBL" id="CCBP010000108">
    <property type="protein sequence ID" value="CDO71895.1"/>
    <property type="molecule type" value="Genomic_DNA"/>
</dbReference>
<dbReference type="OMA" id="GHALIPY"/>
<evidence type="ECO:0000256" key="1">
    <source>
        <dbReference type="SAM" id="MobiDB-lite"/>
    </source>
</evidence>
<sequence>MRNTHTPPPHLTPYFPEYSQDVTDSRRALLDGSISAIVGGRSPLLKAKEEWPRCKTPECNHYLVPYIQISLSSTRTPEEFRQYLSPIDAEGTTLFQLFVCAKVTNGGTCFEEWTGCHMEGESWLVRKVHFAADGRDVEDDAHYNDVRAAMETEDDGEEEVIDIPEQVVSTWKAGPFERDVEDLWCSSDEEEEGDGVHESEGGDEENEDPRAGGVHNPHKTLKLLGYPLTGKYYSTTSPNGMGNCESGNGGPHCNWRCLIQLGTRVDDNPMYSAGNIFLNQCIQHPDSFESAISGTW</sequence>
<proteinExistence type="predicted"/>
<evidence type="ECO:0000313" key="2">
    <source>
        <dbReference type="EMBL" id="CDO71895.1"/>
    </source>
</evidence>
<organism evidence="2 3">
    <name type="scientific">Pycnoporus cinnabarinus</name>
    <name type="common">Cinnabar-red polypore</name>
    <name type="synonym">Trametes cinnabarina</name>
    <dbReference type="NCBI Taxonomy" id="5643"/>
    <lineage>
        <taxon>Eukaryota</taxon>
        <taxon>Fungi</taxon>
        <taxon>Dikarya</taxon>
        <taxon>Basidiomycota</taxon>
        <taxon>Agaricomycotina</taxon>
        <taxon>Agaricomycetes</taxon>
        <taxon>Polyporales</taxon>
        <taxon>Polyporaceae</taxon>
        <taxon>Trametes</taxon>
    </lineage>
</organism>
<keyword evidence="3" id="KW-1185">Reference proteome</keyword>
<feature type="region of interest" description="Disordered" evidence="1">
    <location>
        <begin position="186"/>
        <end position="218"/>
    </location>
</feature>
<accession>A0A060SC15</accession>
<reference evidence="2" key="1">
    <citation type="submission" date="2014-01" db="EMBL/GenBank/DDBJ databases">
        <title>The genome of the white-rot fungus Pycnoporus cinnabarinus: a basidiomycete model with a versatile arsenal for lignocellulosic biomass breakdown.</title>
        <authorList>
            <person name="Levasseur A."/>
            <person name="Lomascolo A."/>
            <person name="Ruiz-Duenas F.J."/>
            <person name="Uzan E."/>
            <person name="Piumi F."/>
            <person name="Kues U."/>
            <person name="Ram A.F.J."/>
            <person name="Murat C."/>
            <person name="Haon M."/>
            <person name="Benoit I."/>
            <person name="Arfi Y."/>
            <person name="Chevret D."/>
            <person name="Drula E."/>
            <person name="Kwon M.J."/>
            <person name="Gouret P."/>
            <person name="Lesage-Meessen L."/>
            <person name="Lombard V."/>
            <person name="Mariette J."/>
            <person name="Noirot C."/>
            <person name="Park J."/>
            <person name="Patyshakuliyeva A."/>
            <person name="Wieneger R.A.B."/>
            <person name="Wosten H.A.B."/>
            <person name="Martin F."/>
            <person name="Coutinho P.M."/>
            <person name="de Vries R."/>
            <person name="Martinez A.T."/>
            <person name="Klopp C."/>
            <person name="Pontarotti P."/>
            <person name="Henrissat B."/>
            <person name="Record E."/>
        </authorList>
    </citation>
    <scope>NUCLEOTIDE SEQUENCE [LARGE SCALE GENOMIC DNA]</scope>
    <source>
        <strain evidence="2">BRFM137</strain>
    </source>
</reference>